<organism evidence="1 2">
    <name type="scientific">Arctia plantaginis</name>
    <name type="common">Wood tiger moth</name>
    <name type="synonym">Phalaena plantaginis</name>
    <dbReference type="NCBI Taxonomy" id="874455"/>
    <lineage>
        <taxon>Eukaryota</taxon>
        <taxon>Metazoa</taxon>
        <taxon>Ecdysozoa</taxon>
        <taxon>Arthropoda</taxon>
        <taxon>Hexapoda</taxon>
        <taxon>Insecta</taxon>
        <taxon>Pterygota</taxon>
        <taxon>Neoptera</taxon>
        <taxon>Endopterygota</taxon>
        <taxon>Lepidoptera</taxon>
        <taxon>Glossata</taxon>
        <taxon>Ditrysia</taxon>
        <taxon>Noctuoidea</taxon>
        <taxon>Erebidae</taxon>
        <taxon>Arctiinae</taxon>
        <taxon>Arctia</taxon>
    </lineage>
</organism>
<evidence type="ECO:0000313" key="2">
    <source>
        <dbReference type="Proteomes" id="UP000494106"/>
    </source>
</evidence>
<dbReference type="AlphaFoldDB" id="A0A8S0YVN4"/>
<dbReference type="EMBL" id="CADEBC010000135">
    <property type="protein sequence ID" value="CAB3223445.1"/>
    <property type="molecule type" value="Genomic_DNA"/>
</dbReference>
<evidence type="ECO:0000313" key="1">
    <source>
        <dbReference type="EMBL" id="CAB3223445.1"/>
    </source>
</evidence>
<sequence length="96" mass="10970">MDTESLIRICVSAFSASEIEDAKKLLFESVTTKRRNISRRKDGKKQKDLEDVICLIREIDPDKIPVFVARDLQKLPPISFDHVDVTKLLKDLLVSS</sequence>
<accession>A0A8S0YVN4</accession>
<gene>
    <name evidence="1" type="ORF">APLA_LOCUS1652</name>
</gene>
<comment type="caution">
    <text evidence="1">The sequence shown here is derived from an EMBL/GenBank/DDBJ whole genome shotgun (WGS) entry which is preliminary data.</text>
</comment>
<name>A0A8S0YVN4_ARCPL</name>
<protein>
    <submittedName>
        <fullName evidence="1">Uncharacterized protein</fullName>
    </submittedName>
</protein>
<reference evidence="1 2" key="1">
    <citation type="submission" date="2020-04" db="EMBL/GenBank/DDBJ databases">
        <authorList>
            <person name="Wallbank WR R."/>
            <person name="Pardo Diaz C."/>
            <person name="Kozak K."/>
            <person name="Martin S."/>
            <person name="Jiggins C."/>
            <person name="Moest M."/>
            <person name="Warren A I."/>
            <person name="Byers J.R.P. K."/>
            <person name="Montejo-Kovacevich G."/>
            <person name="Yen C E."/>
        </authorList>
    </citation>
    <scope>NUCLEOTIDE SEQUENCE [LARGE SCALE GENOMIC DNA]</scope>
</reference>
<keyword evidence="2" id="KW-1185">Reference proteome</keyword>
<dbReference type="OrthoDB" id="7477592at2759"/>
<proteinExistence type="predicted"/>
<dbReference type="Proteomes" id="UP000494106">
    <property type="component" value="Unassembled WGS sequence"/>
</dbReference>